<organism evidence="2">
    <name type="scientific">Rhizophora mucronata</name>
    <name type="common">Asiatic mangrove</name>
    <dbReference type="NCBI Taxonomy" id="61149"/>
    <lineage>
        <taxon>Eukaryota</taxon>
        <taxon>Viridiplantae</taxon>
        <taxon>Streptophyta</taxon>
        <taxon>Embryophyta</taxon>
        <taxon>Tracheophyta</taxon>
        <taxon>Spermatophyta</taxon>
        <taxon>Magnoliopsida</taxon>
        <taxon>eudicotyledons</taxon>
        <taxon>Gunneridae</taxon>
        <taxon>Pentapetalae</taxon>
        <taxon>rosids</taxon>
        <taxon>fabids</taxon>
        <taxon>Malpighiales</taxon>
        <taxon>Rhizophoraceae</taxon>
        <taxon>Rhizophora</taxon>
    </lineage>
</organism>
<proteinExistence type="predicted"/>
<feature type="transmembrane region" description="Helical" evidence="1">
    <location>
        <begin position="6"/>
        <end position="28"/>
    </location>
</feature>
<protein>
    <submittedName>
        <fullName evidence="2">Uncharacterized protein</fullName>
    </submittedName>
</protein>
<name>A0A2P2PNC5_RHIMU</name>
<evidence type="ECO:0000313" key="2">
    <source>
        <dbReference type="EMBL" id="MBX56208.1"/>
    </source>
</evidence>
<dbReference type="EMBL" id="GGEC01075724">
    <property type="protein sequence ID" value="MBX56208.1"/>
    <property type="molecule type" value="Transcribed_RNA"/>
</dbReference>
<dbReference type="AlphaFoldDB" id="A0A2P2PNC5"/>
<reference evidence="2" key="1">
    <citation type="submission" date="2018-02" db="EMBL/GenBank/DDBJ databases">
        <title>Rhizophora mucronata_Transcriptome.</title>
        <authorList>
            <person name="Meera S.P."/>
            <person name="Sreeshan A."/>
            <person name="Augustine A."/>
        </authorList>
    </citation>
    <scope>NUCLEOTIDE SEQUENCE</scope>
    <source>
        <tissue evidence="2">Leaf</tissue>
    </source>
</reference>
<keyword evidence="1" id="KW-1133">Transmembrane helix</keyword>
<keyword evidence="1" id="KW-0472">Membrane</keyword>
<keyword evidence="1" id="KW-0812">Transmembrane</keyword>
<accession>A0A2P2PNC5</accession>
<sequence length="33" mass="4037">MYDLSWFNLSIFLSEILFYFIFGFYPVFSVTKT</sequence>
<evidence type="ECO:0000256" key="1">
    <source>
        <dbReference type="SAM" id="Phobius"/>
    </source>
</evidence>